<evidence type="ECO:0000256" key="3">
    <source>
        <dbReference type="SAM" id="MobiDB-lite"/>
    </source>
</evidence>
<evidence type="ECO:0000256" key="1">
    <source>
        <dbReference type="ARBA" id="ARBA00004123"/>
    </source>
</evidence>
<sequence length="142" mass="15719">MSPDLVHKLAQTSSTQTFNSKGLILLDLVSRATLCQKGPLILDPSRTISSSSSSSRQSDNQVQPANHKCTDPESCKRQIVEDFEHERPIWKLTCYGHCKSAPCDIVGDISYEELRLAAYDDAGRGLSLQSIVRSDSLIFIFC</sequence>
<evidence type="ECO:0000313" key="5">
    <source>
        <dbReference type="Proteomes" id="UP000288805"/>
    </source>
</evidence>
<comment type="caution">
    <text evidence="4">The sequence shown here is derived from an EMBL/GenBank/DDBJ whole genome shotgun (WGS) entry which is preliminary data.</text>
</comment>
<dbReference type="PANTHER" id="PTHR46527">
    <property type="entry name" value="NUCLEOPORIN-LIKE PROTEIN 2"/>
    <property type="match status" value="1"/>
</dbReference>
<dbReference type="InterPro" id="IPR051767">
    <property type="entry name" value="Nucleoporin_NUP42"/>
</dbReference>
<gene>
    <name evidence="4" type="primary">CG1_0</name>
    <name evidence="4" type="ORF">CK203_038198</name>
</gene>
<protein>
    <submittedName>
        <fullName evidence="4">Zinc finger CCCH domain-containing protein 16</fullName>
    </submittedName>
</protein>
<name>A0A438IBQ0_VITVI</name>
<keyword evidence="2" id="KW-0539">Nucleus</keyword>
<feature type="region of interest" description="Disordered" evidence="3">
    <location>
        <begin position="45"/>
        <end position="71"/>
    </location>
</feature>
<proteinExistence type="predicted"/>
<comment type="subcellular location">
    <subcellularLocation>
        <location evidence="1">Nucleus</location>
    </subcellularLocation>
</comment>
<dbReference type="EMBL" id="QGNW01000124">
    <property type="protein sequence ID" value="RVW94131.1"/>
    <property type="molecule type" value="Genomic_DNA"/>
</dbReference>
<accession>A0A438IBQ0</accession>
<reference evidence="4 5" key="1">
    <citation type="journal article" date="2018" name="PLoS Genet.">
        <title>Population sequencing reveals clonal diversity and ancestral inbreeding in the grapevine cultivar Chardonnay.</title>
        <authorList>
            <person name="Roach M.J."/>
            <person name="Johnson D.L."/>
            <person name="Bohlmann J."/>
            <person name="van Vuuren H.J."/>
            <person name="Jones S.J."/>
            <person name="Pretorius I.S."/>
            <person name="Schmidt S.A."/>
            <person name="Borneman A.R."/>
        </authorList>
    </citation>
    <scope>NUCLEOTIDE SEQUENCE [LARGE SCALE GENOMIC DNA]</scope>
    <source>
        <strain evidence="5">cv. Chardonnay</strain>
        <tissue evidence="4">Leaf</tissue>
    </source>
</reference>
<dbReference type="Proteomes" id="UP000288805">
    <property type="component" value="Unassembled WGS sequence"/>
</dbReference>
<dbReference type="PANTHER" id="PTHR46527:SF1">
    <property type="entry name" value="NUCLEOPORIN NUP42"/>
    <property type="match status" value="1"/>
</dbReference>
<organism evidence="4 5">
    <name type="scientific">Vitis vinifera</name>
    <name type="common">Grape</name>
    <dbReference type="NCBI Taxonomy" id="29760"/>
    <lineage>
        <taxon>Eukaryota</taxon>
        <taxon>Viridiplantae</taxon>
        <taxon>Streptophyta</taxon>
        <taxon>Embryophyta</taxon>
        <taxon>Tracheophyta</taxon>
        <taxon>Spermatophyta</taxon>
        <taxon>Magnoliopsida</taxon>
        <taxon>eudicotyledons</taxon>
        <taxon>Gunneridae</taxon>
        <taxon>Pentapetalae</taxon>
        <taxon>rosids</taxon>
        <taxon>Vitales</taxon>
        <taxon>Vitaceae</taxon>
        <taxon>Viteae</taxon>
        <taxon>Vitis</taxon>
    </lineage>
</organism>
<dbReference type="GO" id="GO:0005634">
    <property type="term" value="C:nucleus"/>
    <property type="evidence" value="ECO:0007669"/>
    <property type="project" value="UniProtKB-SubCell"/>
</dbReference>
<dbReference type="AlphaFoldDB" id="A0A438IBQ0"/>
<evidence type="ECO:0000256" key="2">
    <source>
        <dbReference type="ARBA" id="ARBA00023242"/>
    </source>
</evidence>
<evidence type="ECO:0000313" key="4">
    <source>
        <dbReference type="EMBL" id="RVW94131.1"/>
    </source>
</evidence>